<dbReference type="Pfam" id="PF01973">
    <property type="entry name" value="MptE-like"/>
    <property type="match status" value="1"/>
</dbReference>
<dbReference type="HAMAP" id="MF_02131">
    <property type="entry name" value="HMPDK_arch"/>
    <property type="match status" value="1"/>
</dbReference>
<comment type="pathway">
    <text evidence="5">Cofactor biosynthesis; 5,6,7,8-tetrahydromethanopterin biosynthesis.</text>
</comment>
<evidence type="ECO:0000256" key="3">
    <source>
        <dbReference type="ARBA" id="ARBA00022777"/>
    </source>
</evidence>
<evidence type="ECO:0000256" key="2">
    <source>
        <dbReference type="ARBA" id="ARBA00022741"/>
    </source>
</evidence>
<evidence type="ECO:0000256" key="5">
    <source>
        <dbReference type="HAMAP-Rule" id="MF_02131"/>
    </source>
</evidence>
<dbReference type="GO" id="GO:2001118">
    <property type="term" value="P:tetrahydromethanopterin biosynthetic process"/>
    <property type="evidence" value="ECO:0007669"/>
    <property type="project" value="UniProtKB-UniRule"/>
</dbReference>
<protein>
    <recommendedName>
        <fullName evidence="5">6-hydroxymethyl-7,8-dihydropterin pyrophosphokinase</fullName>
        <shortName evidence="5">HPPK</shortName>
        <ecNumber evidence="5">2.7.6.3</ecNumber>
    </recommendedName>
    <alternativeName>
        <fullName evidence="5">2-amino-4-hydroxy-6-hydroxymethyldihydropteridine pyrophosphokinase</fullName>
    </alternativeName>
    <alternativeName>
        <fullName evidence="5">6-hydroxymethyl-7,8-dihydropterin diphosphokinase</fullName>
        <shortName evidence="5">6-HMPDK</shortName>
    </alternativeName>
    <alternativeName>
        <fullName evidence="5">7,8-dihydro-6-hydroxymethylpterin diphosphokinase</fullName>
    </alternativeName>
    <alternativeName>
        <fullName evidence="5">7,8-dihydro-6-hydroxymethylpterin pyrophosphokinase</fullName>
        <shortName evidence="5">PPPK</shortName>
    </alternativeName>
</protein>
<proteinExistence type="inferred from homology"/>
<accession>A0A2U1S5X1</accession>
<dbReference type="GO" id="GO:0000287">
    <property type="term" value="F:magnesium ion binding"/>
    <property type="evidence" value="ECO:0007669"/>
    <property type="project" value="UniProtKB-UniRule"/>
</dbReference>
<keyword evidence="1 5" id="KW-0808">Transferase</keyword>
<dbReference type="GO" id="GO:0003848">
    <property type="term" value="F:2-amino-4-hydroxy-6-hydroxymethyldihydropteridine diphosphokinase activity"/>
    <property type="evidence" value="ECO:0007669"/>
    <property type="project" value="UniProtKB-UniRule"/>
</dbReference>
<evidence type="ECO:0000256" key="1">
    <source>
        <dbReference type="ARBA" id="ARBA00022679"/>
    </source>
</evidence>
<dbReference type="PANTHER" id="PTHR39648:SF1">
    <property type="entry name" value="6-HYDROXYMETHYL-7,8-DIHYDROPTERIN PYROPHOSPHOKINASE"/>
    <property type="match status" value="1"/>
</dbReference>
<comment type="catalytic activity">
    <reaction evidence="5">
        <text>6-hydroxymethyl-7,8-dihydropterin + ATP = (7,8-dihydropterin-6-yl)methyl diphosphate + AMP + H(+)</text>
        <dbReference type="Rhea" id="RHEA:11412"/>
        <dbReference type="ChEBI" id="CHEBI:15378"/>
        <dbReference type="ChEBI" id="CHEBI:30616"/>
        <dbReference type="ChEBI" id="CHEBI:44841"/>
        <dbReference type="ChEBI" id="CHEBI:72950"/>
        <dbReference type="ChEBI" id="CHEBI:456215"/>
        <dbReference type="EC" id="2.7.6.3"/>
    </reaction>
</comment>
<comment type="similarity">
    <text evidence="5">Belongs to the archaeal 6-HMPDK family.</text>
</comment>
<name>A0A2U1S5X1_9EURY</name>
<dbReference type="PANTHER" id="PTHR39648">
    <property type="entry name" value="6-HYDROXYMETHYL-7,8-DIHYDROPTERIN PYROPHOSPHOKINASE"/>
    <property type="match status" value="1"/>
</dbReference>
<dbReference type="Gene3D" id="3.90.1480.10">
    <property type="entry name" value="Alpha-2,3-sialyltransferase"/>
    <property type="match status" value="1"/>
</dbReference>
<keyword evidence="5" id="KW-0460">Magnesium</keyword>
<evidence type="ECO:0000259" key="6">
    <source>
        <dbReference type="Pfam" id="PF01973"/>
    </source>
</evidence>
<dbReference type="InterPro" id="IPR027510">
    <property type="entry name" value="HMPDK_MptE"/>
</dbReference>
<dbReference type="GO" id="GO:0016301">
    <property type="term" value="F:kinase activity"/>
    <property type="evidence" value="ECO:0007669"/>
    <property type="project" value="UniProtKB-KW"/>
</dbReference>
<comment type="function">
    <text evidence="5">Catalyzes the transfer of diphosphate from ATP to 6-hydroxymethyl-7,8-dihydropterin (6-HMD), leading to 6-hydroxymethyl-7,8-dihydropterin diphosphate (6-HMDP).</text>
</comment>
<reference evidence="7 8" key="1">
    <citation type="submission" date="2017-03" db="EMBL/GenBank/DDBJ databases">
        <title>Genome sequence of Methanobrevibacter wosei.</title>
        <authorList>
            <person name="Poehlein A."/>
            <person name="Seedorf H."/>
            <person name="Daniel R."/>
        </authorList>
    </citation>
    <scope>NUCLEOTIDE SEQUENCE [LARGE SCALE GENOMIC DNA]</scope>
    <source>
        <strain evidence="7 8">DSM 11979</strain>
    </source>
</reference>
<keyword evidence="2 5" id="KW-0547">Nucleotide-binding</keyword>
<organism evidence="7 8">
    <name type="scientific">Methanobrevibacter woesei</name>
    <dbReference type="NCBI Taxonomy" id="190976"/>
    <lineage>
        <taxon>Archaea</taxon>
        <taxon>Methanobacteriati</taxon>
        <taxon>Methanobacteriota</taxon>
        <taxon>Methanomada group</taxon>
        <taxon>Methanobacteria</taxon>
        <taxon>Methanobacteriales</taxon>
        <taxon>Methanobacteriaceae</taxon>
        <taxon>Methanobrevibacter</taxon>
    </lineage>
</organism>
<dbReference type="OrthoDB" id="34207at2157"/>
<dbReference type="EMBL" id="MZGU01000006">
    <property type="protein sequence ID" value="PWB85059.1"/>
    <property type="molecule type" value="Genomic_DNA"/>
</dbReference>
<evidence type="ECO:0000313" key="8">
    <source>
        <dbReference type="Proteomes" id="UP000245577"/>
    </source>
</evidence>
<dbReference type="GO" id="GO:0004788">
    <property type="term" value="F:thiamine diphosphokinase activity"/>
    <property type="evidence" value="ECO:0007669"/>
    <property type="project" value="InterPro"/>
</dbReference>
<comment type="caution">
    <text evidence="7">The sequence shown here is derived from an EMBL/GenBank/DDBJ whole genome shotgun (WGS) entry which is preliminary data.</text>
</comment>
<comment type="cofactor">
    <cofactor evidence="5">
        <name>Mg(2+)</name>
        <dbReference type="ChEBI" id="CHEBI:18420"/>
    </cofactor>
</comment>
<dbReference type="GO" id="GO:0005524">
    <property type="term" value="F:ATP binding"/>
    <property type="evidence" value="ECO:0007669"/>
    <property type="project" value="UniProtKB-UniRule"/>
</dbReference>
<dbReference type="GO" id="GO:0009229">
    <property type="term" value="P:thiamine diphosphate biosynthetic process"/>
    <property type="evidence" value="ECO:0007669"/>
    <property type="project" value="InterPro"/>
</dbReference>
<feature type="domain" description="6-hydroxymethylpterin diphosphokinase MptE-like" evidence="6">
    <location>
        <begin position="44"/>
        <end position="194"/>
    </location>
</feature>
<dbReference type="RefSeq" id="WP_116670152.1">
    <property type="nucleotide sequence ID" value="NZ_MZGU01000006.1"/>
</dbReference>
<dbReference type="InterPro" id="IPR036759">
    <property type="entry name" value="TPK_catalytic_sf"/>
</dbReference>
<keyword evidence="4 5" id="KW-0067">ATP-binding</keyword>
<dbReference type="UniPathway" id="UPA00065"/>
<sequence>MDFGIWEKWYNEILDDFGFSKDDDEASAKELDEILFDEGALTLEDLYELIHTYRKSNDFIVFGAGPSLKKHIQELKENYDLNDYTLIAADGATTALIEEKIIPDIVATDLDGTINDILLANCRGSLMVIHAHGNNKEAILKYTPFFDNILGTTQSKPHGNLYNFGGFTDGDRAIFLAVALEAENIILAGMDFGDVVTKYSRPNIPGATGPADEIKKKKLVYAEKLTNWVSENEDVAIINLK</sequence>
<dbReference type="Proteomes" id="UP000245577">
    <property type="component" value="Unassembled WGS sequence"/>
</dbReference>
<dbReference type="EC" id="2.7.6.3" evidence="5"/>
<dbReference type="InterPro" id="IPR002826">
    <property type="entry name" value="MptE-like"/>
</dbReference>
<keyword evidence="3 5" id="KW-0418">Kinase</keyword>
<gene>
    <name evidence="5" type="primary">mptE</name>
    <name evidence="7" type="ORF">MBBWO_13730</name>
</gene>
<dbReference type="AlphaFoldDB" id="A0A2U1S5X1"/>
<dbReference type="SUPFAM" id="SSF63999">
    <property type="entry name" value="Thiamin pyrophosphokinase, catalytic domain"/>
    <property type="match status" value="1"/>
</dbReference>
<evidence type="ECO:0000256" key="4">
    <source>
        <dbReference type="ARBA" id="ARBA00022840"/>
    </source>
</evidence>
<keyword evidence="8" id="KW-1185">Reference proteome</keyword>
<evidence type="ECO:0000313" key="7">
    <source>
        <dbReference type="EMBL" id="PWB85059.1"/>
    </source>
</evidence>